<dbReference type="Gene3D" id="1.10.530.10">
    <property type="match status" value="1"/>
</dbReference>
<protein>
    <submittedName>
        <fullName evidence="3">Lysozyme-like domain</fullName>
    </submittedName>
</protein>
<feature type="signal peptide" evidence="2">
    <location>
        <begin position="1"/>
        <end position="27"/>
    </location>
</feature>
<keyword evidence="2" id="KW-0732">Signal</keyword>
<feature type="chain" id="PRO_5014155070" evidence="2">
    <location>
        <begin position="28"/>
        <end position="382"/>
    </location>
</feature>
<reference evidence="3 4" key="1">
    <citation type="journal article" date="2017" name="BMC Genomics">
        <title>Chromosome level assembly and secondary metabolite potential of the parasitic fungus Cordyceps militaris.</title>
        <authorList>
            <person name="Kramer G.J."/>
            <person name="Nodwell J.R."/>
        </authorList>
    </citation>
    <scope>NUCLEOTIDE SEQUENCE [LARGE SCALE GENOMIC DNA]</scope>
    <source>
        <strain evidence="3 4">ATCC 34164</strain>
    </source>
</reference>
<sequence length="382" mass="38343">MCLAQLLVKMKTFTSVALFSLVSIVAAYPAVQSIYARDCQPGHVVCQGEAMFGLCDLDGKATFMSVAAGTKCVCSGSDCTIVGLDGPPQPSQGAPAPAPAPTSQAPAPPSQAPAPPPPSQPAPAPTQSAAPAPPAASSTPGGVFQEHPTVTLPSAAGPTASAAPSGGSGGSGGGVDIGAGKPYFKTFVGKGDASAGWPEQSAWASFESMWKADLENVIGKSCAGFQQVNNSPAESADIKSAIESVAQSSGVDARFILAILMQESNGCVRAPTTNYGVTNPGLMQSHNGANSCFNVNPCPKDKIRGMIEDGVLGTSSGDGLKQLLAKAGGNDATAFYKAARMYNSGSVDPSGDLGAGIATHCYCSDIANRLIGWSSGVGGCHM</sequence>
<proteinExistence type="predicted"/>
<dbReference type="OrthoDB" id="1193027at2759"/>
<organism evidence="3 4">
    <name type="scientific">Cordyceps militaris</name>
    <name type="common">Caterpillar fungus</name>
    <name type="synonym">Clavaria militaris</name>
    <dbReference type="NCBI Taxonomy" id="73501"/>
    <lineage>
        <taxon>Eukaryota</taxon>
        <taxon>Fungi</taxon>
        <taxon>Dikarya</taxon>
        <taxon>Ascomycota</taxon>
        <taxon>Pezizomycotina</taxon>
        <taxon>Sordariomycetes</taxon>
        <taxon>Hypocreomycetidae</taxon>
        <taxon>Hypocreales</taxon>
        <taxon>Cordycipitaceae</taxon>
        <taxon>Cordyceps</taxon>
    </lineage>
</organism>
<dbReference type="Proteomes" id="UP000323067">
    <property type="component" value="Chromosome vii"/>
</dbReference>
<dbReference type="InterPro" id="IPR023346">
    <property type="entry name" value="Lysozyme-like_dom_sf"/>
</dbReference>
<evidence type="ECO:0000256" key="1">
    <source>
        <dbReference type="SAM" id="MobiDB-lite"/>
    </source>
</evidence>
<dbReference type="VEuPathDB" id="FungiDB:A9K55_008098"/>
<feature type="region of interest" description="Disordered" evidence="1">
    <location>
        <begin position="85"/>
        <end position="174"/>
    </location>
</feature>
<name>A0A2H4SHZ1_CORMI</name>
<dbReference type="AlphaFoldDB" id="A0A2H4SHZ1"/>
<dbReference type="VEuPathDB" id="FungiDB:CCM_06807"/>
<evidence type="ECO:0000313" key="3">
    <source>
        <dbReference type="EMBL" id="ATY62721.1"/>
    </source>
</evidence>
<dbReference type="SUPFAM" id="SSF53955">
    <property type="entry name" value="Lysozyme-like"/>
    <property type="match status" value="1"/>
</dbReference>
<evidence type="ECO:0000256" key="2">
    <source>
        <dbReference type="SAM" id="SignalP"/>
    </source>
</evidence>
<feature type="compositionally biased region" description="Low complexity" evidence="1">
    <location>
        <begin position="125"/>
        <end position="141"/>
    </location>
</feature>
<feature type="compositionally biased region" description="Low complexity" evidence="1">
    <location>
        <begin position="153"/>
        <end position="165"/>
    </location>
</feature>
<gene>
    <name evidence="3" type="ORF">A9K55_008098</name>
</gene>
<evidence type="ECO:0000313" key="4">
    <source>
        <dbReference type="Proteomes" id="UP000323067"/>
    </source>
</evidence>
<accession>A0A2H4SHZ1</accession>
<feature type="compositionally biased region" description="Pro residues" evidence="1">
    <location>
        <begin position="96"/>
        <end position="124"/>
    </location>
</feature>
<dbReference type="EMBL" id="CP023324">
    <property type="protein sequence ID" value="ATY62721.1"/>
    <property type="molecule type" value="Genomic_DNA"/>
</dbReference>